<sequence>MKKNKSHITSLEQSKRTQLLKLNIPIQNLLIYNNL</sequence>
<proteinExistence type="predicted"/>
<dbReference type="AlphaFoldDB" id="A0A382EZY9"/>
<reference evidence="1" key="1">
    <citation type="submission" date="2018-05" db="EMBL/GenBank/DDBJ databases">
        <authorList>
            <person name="Lanie J.A."/>
            <person name="Ng W.-L."/>
            <person name="Kazmierczak K.M."/>
            <person name="Andrzejewski T.M."/>
            <person name="Davidsen T.M."/>
            <person name="Wayne K.J."/>
            <person name="Tettelin H."/>
            <person name="Glass J.I."/>
            <person name="Rusch D."/>
            <person name="Podicherti R."/>
            <person name="Tsui H.-C.T."/>
            <person name="Winkler M.E."/>
        </authorList>
    </citation>
    <scope>NUCLEOTIDE SEQUENCE</scope>
</reference>
<dbReference type="EMBL" id="UINC01046860">
    <property type="protein sequence ID" value="SVB55397.1"/>
    <property type="molecule type" value="Genomic_DNA"/>
</dbReference>
<protein>
    <submittedName>
        <fullName evidence="1">Uncharacterized protein</fullName>
    </submittedName>
</protein>
<organism evidence="1">
    <name type="scientific">marine metagenome</name>
    <dbReference type="NCBI Taxonomy" id="408172"/>
    <lineage>
        <taxon>unclassified sequences</taxon>
        <taxon>metagenomes</taxon>
        <taxon>ecological metagenomes</taxon>
    </lineage>
</organism>
<name>A0A382EZY9_9ZZZZ</name>
<accession>A0A382EZY9</accession>
<evidence type="ECO:0000313" key="1">
    <source>
        <dbReference type="EMBL" id="SVB55397.1"/>
    </source>
</evidence>
<gene>
    <name evidence="1" type="ORF">METZ01_LOCUS208251</name>
</gene>